<dbReference type="RefSeq" id="XP_033674204.1">
    <property type="nucleotide sequence ID" value="XM_033803978.1"/>
</dbReference>
<protein>
    <recommendedName>
        <fullName evidence="3">Ubiquinol-cytochrome-c reductase cytochrome c1</fullName>
    </recommendedName>
</protein>
<dbReference type="GeneID" id="54557250"/>
<dbReference type="AlphaFoldDB" id="A0A6A6D2A7"/>
<keyword evidence="2" id="KW-1185">Reference proteome</keyword>
<proteinExistence type="predicted"/>
<organism evidence="1 2">
    <name type="scientific">Zasmidium cellare ATCC 36951</name>
    <dbReference type="NCBI Taxonomy" id="1080233"/>
    <lineage>
        <taxon>Eukaryota</taxon>
        <taxon>Fungi</taxon>
        <taxon>Dikarya</taxon>
        <taxon>Ascomycota</taxon>
        <taxon>Pezizomycotina</taxon>
        <taxon>Dothideomycetes</taxon>
        <taxon>Dothideomycetidae</taxon>
        <taxon>Mycosphaerellales</taxon>
        <taxon>Mycosphaerellaceae</taxon>
        <taxon>Zasmidium</taxon>
    </lineage>
</organism>
<dbReference type="Proteomes" id="UP000799537">
    <property type="component" value="Unassembled WGS sequence"/>
</dbReference>
<evidence type="ECO:0000313" key="1">
    <source>
        <dbReference type="EMBL" id="KAF2173315.1"/>
    </source>
</evidence>
<reference evidence="1" key="1">
    <citation type="journal article" date="2020" name="Stud. Mycol.">
        <title>101 Dothideomycetes genomes: a test case for predicting lifestyles and emergence of pathogens.</title>
        <authorList>
            <person name="Haridas S."/>
            <person name="Albert R."/>
            <person name="Binder M."/>
            <person name="Bloem J."/>
            <person name="Labutti K."/>
            <person name="Salamov A."/>
            <person name="Andreopoulos B."/>
            <person name="Baker S."/>
            <person name="Barry K."/>
            <person name="Bills G."/>
            <person name="Bluhm B."/>
            <person name="Cannon C."/>
            <person name="Castanera R."/>
            <person name="Culley D."/>
            <person name="Daum C."/>
            <person name="Ezra D."/>
            <person name="Gonzalez J."/>
            <person name="Henrissat B."/>
            <person name="Kuo A."/>
            <person name="Liang C."/>
            <person name="Lipzen A."/>
            <person name="Lutzoni F."/>
            <person name="Magnuson J."/>
            <person name="Mondo S."/>
            <person name="Nolan M."/>
            <person name="Ohm R."/>
            <person name="Pangilinan J."/>
            <person name="Park H.-J."/>
            <person name="Ramirez L."/>
            <person name="Alfaro M."/>
            <person name="Sun H."/>
            <person name="Tritt A."/>
            <person name="Yoshinaga Y."/>
            <person name="Zwiers L.-H."/>
            <person name="Turgeon B."/>
            <person name="Goodwin S."/>
            <person name="Spatafora J."/>
            <person name="Crous P."/>
            <person name="Grigoriev I."/>
        </authorList>
    </citation>
    <scope>NUCLEOTIDE SEQUENCE</scope>
    <source>
        <strain evidence="1">ATCC 36951</strain>
    </source>
</reference>
<sequence>MPNNEPDERLVYLALRHELFSAERNMKVKTIRGRVQKLSNTSEIRSLIQEYNIDAICHVAKRLLDGGIYESTLKAKISFPDIFDVSPAQSAEREHSELEAARHESNVWQDATQGHAITLDHDGAGARAKQEAATAQSATARLRTSSGFQQAVKSLYPVYLPLKTQHKLLVEVQRILEDTCFSFGQRQFPAFLEKEGWDCAESVELNVWSSVLRAQRDVLAVQDLTEAGKSLEDLLGSMVHIRHTAVHRPRVTVGRVQQFLADAESLAKLLSEEKYSSVLTKLRWKTQAIVDELKRSKDLLETRIATTRKEFARRRADLESQEESAISAILDEDRMCDRVFGEDLVKEVELAQGLAVGYQSSSGACGVEVVEEDSISVTRVADIEHPAKETQDIET</sequence>
<evidence type="ECO:0000313" key="2">
    <source>
        <dbReference type="Proteomes" id="UP000799537"/>
    </source>
</evidence>
<accession>A0A6A6D2A7</accession>
<gene>
    <name evidence="1" type="ORF">M409DRAFT_17256</name>
</gene>
<name>A0A6A6D2A7_ZASCE</name>
<evidence type="ECO:0008006" key="3">
    <source>
        <dbReference type="Google" id="ProtNLM"/>
    </source>
</evidence>
<dbReference type="EMBL" id="ML993580">
    <property type="protein sequence ID" value="KAF2173315.1"/>
    <property type="molecule type" value="Genomic_DNA"/>
</dbReference>
<dbReference type="OrthoDB" id="5324651at2759"/>